<dbReference type="InterPro" id="IPR003781">
    <property type="entry name" value="CoA-bd"/>
</dbReference>
<dbReference type="EMBL" id="QRDT01000001">
    <property type="protein sequence ID" value="RED42491.1"/>
    <property type="molecule type" value="Genomic_DNA"/>
</dbReference>
<evidence type="ECO:0000313" key="6">
    <source>
        <dbReference type="Proteomes" id="UP000256343"/>
    </source>
</evidence>
<protein>
    <recommendedName>
        <fullName evidence="2">CoA-binding domain-containing protein</fullName>
    </recommendedName>
</protein>
<evidence type="ECO:0000259" key="2">
    <source>
        <dbReference type="SMART" id="SM00881"/>
    </source>
</evidence>
<reference evidence="3 6" key="2">
    <citation type="submission" date="2018-07" db="EMBL/GenBank/DDBJ databases">
        <title>Genomic Encyclopedia of Archaeal and Bacterial Type Strains, Phase II (KMG-II): from individual species to whole genera.</title>
        <authorList>
            <person name="Goeker M."/>
        </authorList>
    </citation>
    <scope>NUCLEOTIDE SEQUENCE [LARGE SCALE GENOMIC DNA]</scope>
    <source>
        <strain evidence="3 6">JA575</strain>
    </source>
</reference>
<dbReference type="SUPFAM" id="SSF51735">
    <property type="entry name" value="NAD(P)-binding Rossmann-fold domains"/>
    <property type="match status" value="1"/>
</dbReference>
<dbReference type="RefSeq" id="WP_114356264.1">
    <property type="nucleotide sequence ID" value="NZ_QRDT01000001.1"/>
</dbReference>
<keyword evidence="6" id="KW-1185">Reference proteome</keyword>
<reference evidence="4 5" key="1">
    <citation type="submission" date="2017-08" db="EMBL/GenBank/DDBJ databases">
        <authorList>
            <person name="de Groot N.N."/>
        </authorList>
    </citation>
    <scope>NUCLEOTIDE SEQUENCE [LARGE SCALE GENOMIC DNA]</scope>
    <source>
        <strain evidence="4 5">JA575</strain>
    </source>
</reference>
<dbReference type="OrthoDB" id="9804695at2"/>
<dbReference type="Gene3D" id="3.40.50.720">
    <property type="entry name" value="NAD(P)-binding Rossmann-like Domain"/>
    <property type="match status" value="1"/>
</dbReference>
<evidence type="ECO:0000256" key="1">
    <source>
        <dbReference type="SAM" id="MobiDB-lite"/>
    </source>
</evidence>
<organism evidence="4 5">
    <name type="scientific">Rhodopseudomonas pentothenatexigens</name>
    <dbReference type="NCBI Taxonomy" id="999699"/>
    <lineage>
        <taxon>Bacteria</taxon>
        <taxon>Pseudomonadati</taxon>
        <taxon>Pseudomonadota</taxon>
        <taxon>Alphaproteobacteria</taxon>
        <taxon>Hyphomicrobiales</taxon>
        <taxon>Nitrobacteraceae</taxon>
        <taxon>Rhodopseudomonas</taxon>
    </lineage>
</organism>
<sequence length="194" mass="21156">MNHDRYSDSYIRAILNGVKTIAMVGASPLNVRPSYFVFKYLTERGYDVIPINPGQVGKSLLGKPFVASLKDIDRPIDMVDVFRGSAHVMPVVDEVLSLSPRPKVIWMQIGVRNDEAAAKAGAAGIQVVMDRCPKIEYGRLSSEISWMGVNSRTLSAKRAPIPVKGMRLSLDRQSVAGADTAASDRAVKSRNEPG</sequence>
<evidence type="ECO:0000313" key="4">
    <source>
        <dbReference type="EMBL" id="SSW89092.1"/>
    </source>
</evidence>
<accession>A0A336JIA1</accession>
<dbReference type="EMBL" id="UFQQ01000001">
    <property type="protein sequence ID" value="SSW89092.1"/>
    <property type="molecule type" value="Genomic_DNA"/>
</dbReference>
<gene>
    <name evidence="3" type="ORF">BJ125_101208</name>
    <name evidence="4" type="ORF">SAMN05892882_101208</name>
</gene>
<dbReference type="PANTHER" id="PTHR33303">
    <property type="entry name" value="CYTOPLASMIC PROTEIN-RELATED"/>
    <property type="match status" value="1"/>
</dbReference>
<name>A0A336JIA1_9BRAD</name>
<feature type="region of interest" description="Disordered" evidence="1">
    <location>
        <begin position="174"/>
        <end position="194"/>
    </location>
</feature>
<dbReference type="PANTHER" id="PTHR33303:SF2">
    <property type="entry name" value="COA-BINDING DOMAIN-CONTAINING PROTEIN"/>
    <property type="match status" value="1"/>
</dbReference>
<dbReference type="Proteomes" id="UP000256343">
    <property type="component" value="Unassembled WGS sequence"/>
</dbReference>
<dbReference type="Proteomes" id="UP000252631">
    <property type="component" value="Unassembled WGS sequence"/>
</dbReference>
<evidence type="ECO:0000313" key="3">
    <source>
        <dbReference type="EMBL" id="RED42491.1"/>
    </source>
</evidence>
<feature type="compositionally biased region" description="Basic and acidic residues" evidence="1">
    <location>
        <begin position="185"/>
        <end position="194"/>
    </location>
</feature>
<dbReference type="Pfam" id="PF13380">
    <property type="entry name" value="CoA_binding_2"/>
    <property type="match status" value="1"/>
</dbReference>
<proteinExistence type="predicted"/>
<evidence type="ECO:0000313" key="5">
    <source>
        <dbReference type="Proteomes" id="UP000252631"/>
    </source>
</evidence>
<dbReference type="AlphaFoldDB" id="A0A336JIA1"/>
<dbReference type="SMART" id="SM00881">
    <property type="entry name" value="CoA_binding"/>
    <property type="match status" value="1"/>
</dbReference>
<feature type="domain" description="CoA-binding" evidence="2">
    <location>
        <begin position="14"/>
        <end position="111"/>
    </location>
</feature>
<dbReference type="InterPro" id="IPR036291">
    <property type="entry name" value="NAD(P)-bd_dom_sf"/>
</dbReference>